<dbReference type="FunFam" id="3.30.300.30:FF:000008">
    <property type="entry name" value="2,3-dihydroxybenzoate-AMP ligase"/>
    <property type="match status" value="1"/>
</dbReference>
<comment type="catalytic activity">
    <reaction evidence="4">
        <text>a long-chain fatty acid + ATP + CoA = a long-chain fatty acyl-CoA + AMP + diphosphate</text>
        <dbReference type="Rhea" id="RHEA:15421"/>
        <dbReference type="ChEBI" id="CHEBI:30616"/>
        <dbReference type="ChEBI" id="CHEBI:33019"/>
        <dbReference type="ChEBI" id="CHEBI:57287"/>
        <dbReference type="ChEBI" id="CHEBI:57560"/>
        <dbReference type="ChEBI" id="CHEBI:83139"/>
        <dbReference type="ChEBI" id="CHEBI:456215"/>
        <dbReference type="EC" id="6.2.1.3"/>
    </reaction>
</comment>
<dbReference type="Gene3D" id="3.30.300.30">
    <property type="match status" value="1"/>
</dbReference>
<gene>
    <name evidence="9" type="ORF">BST25_05275</name>
</gene>
<dbReference type="AlphaFoldDB" id="A0A1X0DSN0"/>
<accession>A0A1X0DSN0</accession>
<dbReference type="Proteomes" id="UP000192566">
    <property type="component" value="Unassembled WGS sequence"/>
</dbReference>
<sequence length="534" mass="58238">MPRHHDRRLIGGRWVRWDDERAADAYARGWWVPGTLADALREAARRTPRRVALVDGDRRVDCQTLCRQATTLAHALHARIPPGSVVSFTLPNWHEAAVIYLATTLAGMVANPILPSMRDRELRFILEDADSRIVFAPSRFGRHDHAAMLARVTAQLESPPDVVVVRGDPGAGQIPFAPLLAEPTAPRQLPTLNPDAVRMILYTSGTTGRPKGVLHSHNSIHALIRQIRDHWLVGPGDGFLVASPVAHIGGSIYAFECPLLLGTTAVLMDRWNGDEAVRLMQAQRCTHMAGATPFLEQLLAAARRAGTRLPDLKLFVCGGASVSPSLIRRASAYFEQAIVTRVYGSTEVPVTTIGSPRDADRAADTDGHAGLADIKLVAGEIHARGPQMLVGYQHPEDEAEAFDTEGYFRTGDLARWVDDGYLLVTGRAKDVIIRNGENISPKEVEDVLANHPDIAEVAVVGLPDERTGERACAVVVPTTARRPDVAGLRGFLEDSGVARFKAPEQVVIWDVLPKNDAGKILKHRIKEALMEAGQ</sequence>
<dbReference type="InterPro" id="IPR020845">
    <property type="entry name" value="AMP-binding_CS"/>
</dbReference>
<dbReference type="PANTHER" id="PTHR43201">
    <property type="entry name" value="ACYL-COA SYNTHETASE"/>
    <property type="match status" value="1"/>
</dbReference>
<evidence type="ECO:0000313" key="9">
    <source>
        <dbReference type="EMBL" id="ORA75347.1"/>
    </source>
</evidence>
<dbReference type="OrthoDB" id="9803968at2"/>
<protein>
    <recommendedName>
        <fullName evidence="5">Long-chain-fatty-acid--CoA ligase FadD13</fullName>
        <ecNumber evidence="3">6.2.1.3</ecNumber>
    </recommendedName>
    <alternativeName>
        <fullName evidence="6">Fatty acyl-CoA ligase</fullName>
    </alternativeName>
    <alternativeName>
        <fullName evidence="8">Fatty acyl-CoA synthetase</fullName>
    </alternativeName>
    <alternativeName>
        <fullName evidence="7">Very-long-chain fatty-acyl-CoA synthetase</fullName>
    </alternativeName>
</protein>
<dbReference type="PANTHER" id="PTHR43201:SF5">
    <property type="entry name" value="MEDIUM-CHAIN ACYL-COA LIGASE ACSF2, MITOCHONDRIAL"/>
    <property type="match status" value="1"/>
</dbReference>
<dbReference type="EMBL" id="MVHR01000005">
    <property type="protein sequence ID" value="ORA75347.1"/>
    <property type="molecule type" value="Genomic_DNA"/>
</dbReference>
<dbReference type="RefSeq" id="WP_083072961.1">
    <property type="nucleotide sequence ID" value="NZ_AP022615.1"/>
</dbReference>
<dbReference type="InterPro" id="IPR025110">
    <property type="entry name" value="AMP-bd_C"/>
</dbReference>
<evidence type="ECO:0000313" key="10">
    <source>
        <dbReference type="Proteomes" id="UP000192566"/>
    </source>
</evidence>
<evidence type="ECO:0000256" key="5">
    <source>
        <dbReference type="ARBA" id="ARBA00069710"/>
    </source>
</evidence>
<name>A0A1X0DSN0_MYCHE</name>
<organism evidence="9 10">
    <name type="scientific">Mycobacterium heidelbergense</name>
    <dbReference type="NCBI Taxonomy" id="53376"/>
    <lineage>
        <taxon>Bacteria</taxon>
        <taxon>Bacillati</taxon>
        <taxon>Actinomycetota</taxon>
        <taxon>Actinomycetes</taxon>
        <taxon>Mycobacteriales</taxon>
        <taxon>Mycobacteriaceae</taxon>
        <taxon>Mycobacterium</taxon>
        <taxon>Mycobacterium simiae complex</taxon>
    </lineage>
</organism>
<comment type="caution">
    <text evidence="9">The sequence shown here is derived from an EMBL/GenBank/DDBJ whole genome shotgun (WGS) entry which is preliminary data.</text>
</comment>
<keyword evidence="2 9" id="KW-0436">Ligase</keyword>
<dbReference type="InterPro" id="IPR045851">
    <property type="entry name" value="AMP-bd_C_sf"/>
</dbReference>
<keyword evidence="10" id="KW-1185">Reference proteome</keyword>
<evidence type="ECO:0000256" key="8">
    <source>
        <dbReference type="ARBA" id="ARBA00083882"/>
    </source>
</evidence>
<evidence type="ECO:0000256" key="6">
    <source>
        <dbReference type="ARBA" id="ARBA00076959"/>
    </source>
</evidence>
<dbReference type="PROSITE" id="PS00455">
    <property type="entry name" value="AMP_BINDING"/>
    <property type="match status" value="1"/>
</dbReference>
<dbReference type="EC" id="6.2.1.3" evidence="3"/>
<dbReference type="STRING" id="53376.BST25_05275"/>
<dbReference type="GO" id="GO:0031956">
    <property type="term" value="F:medium-chain fatty acid-CoA ligase activity"/>
    <property type="evidence" value="ECO:0007669"/>
    <property type="project" value="TreeGrafter"/>
</dbReference>
<proteinExistence type="inferred from homology"/>
<dbReference type="Gene3D" id="3.40.50.12780">
    <property type="entry name" value="N-terminal domain of ligase-like"/>
    <property type="match status" value="1"/>
</dbReference>
<evidence type="ECO:0000256" key="3">
    <source>
        <dbReference type="ARBA" id="ARBA00026121"/>
    </source>
</evidence>
<dbReference type="InterPro" id="IPR000873">
    <property type="entry name" value="AMP-dep_synth/lig_dom"/>
</dbReference>
<comment type="similarity">
    <text evidence="1">Belongs to the ATP-dependent AMP-binding enzyme family.</text>
</comment>
<dbReference type="Pfam" id="PF00501">
    <property type="entry name" value="AMP-binding"/>
    <property type="match status" value="1"/>
</dbReference>
<evidence type="ECO:0000256" key="1">
    <source>
        <dbReference type="ARBA" id="ARBA00006432"/>
    </source>
</evidence>
<evidence type="ECO:0000256" key="4">
    <source>
        <dbReference type="ARBA" id="ARBA00036813"/>
    </source>
</evidence>
<dbReference type="InterPro" id="IPR042099">
    <property type="entry name" value="ANL_N_sf"/>
</dbReference>
<evidence type="ECO:0000256" key="7">
    <source>
        <dbReference type="ARBA" id="ARBA00080667"/>
    </source>
</evidence>
<dbReference type="GO" id="GO:0004467">
    <property type="term" value="F:long-chain fatty acid-CoA ligase activity"/>
    <property type="evidence" value="ECO:0007669"/>
    <property type="project" value="UniProtKB-EC"/>
</dbReference>
<dbReference type="SUPFAM" id="SSF56801">
    <property type="entry name" value="Acetyl-CoA synthetase-like"/>
    <property type="match status" value="1"/>
</dbReference>
<reference evidence="9 10" key="1">
    <citation type="submission" date="2017-02" db="EMBL/GenBank/DDBJ databases">
        <title>The new phylogeny of genus Mycobacterium.</title>
        <authorList>
            <person name="Tortoli E."/>
            <person name="Trovato A."/>
            <person name="Cirillo D.M."/>
        </authorList>
    </citation>
    <scope>NUCLEOTIDE SEQUENCE [LARGE SCALE GENOMIC DNA]</scope>
    <source>
        <strain evidence="9 10">DSM 44471</strain>
    </source>
</reference>
<evidence type="ECO:0000256" key="2">
    <source>
        <dbReference type="ARBA" id="ARBA00022598"/>
    </source>
</evidence>
<dbReference type="Pfam" id="PF13193">
    <property type="entry name" value="AMP-binding_C"/>
    <property type="match status" value="1"/>
</dbReference>